<name>A0AA42CH13_9HYPH</name>
<dbReference type="InterPro" id="IPR032466">
    <property type="entry name" value="Metal_Hydrolase"/>
</dbReference>
<organism evidence="3 4">
    <name type="scientific">Lichenifustis flavocetrariae</name>
    <dbReference type="NCBI Taxonomy" id="2949735"/>
    <lineage>
        <taxon>Bacteria</taxon>
        <taxon>Pseudomonadati</taxon>
        <taxon>Pseudomonadota</taxon>
        <taxon>Alphaproteobacteria</taxon>
        <taxon>Hyphomicrobiales</taxon>
        <taxon>Lichenihabitantaceae</taxon>
        <taxon>Lichenifustis</taxon>
    </lineage>
</organism>
<dbReference type="Gene3D" id="3.20.20.140">
    <property type="entry name" value="Metal-dependent hydrolases"/>
    <property type="match status" value="1"/>
</dbReference>
<dbReference type="GO" id="GO:0016787">
    <property type="term" value="F:hydrolase activity"/>
    <property type="evidence" value="ECO:0007669"/>
    <property type="project" value="InterPro"/>
</dbReference>
<sequence length="288" mass="32266">MPVIDAHQHFWDPATGHYPWLKGSFDPIARPFGPADLAPELVREGIDGTVLVQTWNNLGETWDYIGVAAATPFVAGVVGWVDLTDPSIKPTLTALKASPNGRWLVGIRHLVQDEADPNWLLREDVRRGLATVAEAGLVYDLVIKPPQLPAALRTVADFPHLRFVLDHIAKPDIKAGAFAPWAELVRQFEPHRDHVWCKLSGMITEADWQNWTPQILKPYVDEVLQIFGPDRCMYGSDWPVCLVAGRYAQVIDALRKCLEHHDTTSKEQIFGRSAVEAYRLPSLYEGPL</sequence>
<gene>
    <name evidence="3" type="ORF">M8523_03665</name>
</gene>
<proteinExistence type="inferred from homology"/>
<dbReference type="InterPro" id="IPR052350">
    <property type="entry name" value="Metallo-dep_Lactonases"/>
</dbReference>
<comment type="caution">
    <text evidence="3">The sequence shown here is derived from an EMBL/GenBank/DDBJ whole genome shotgun (WGS) entry which is preliminary data.</text>
</comment>
<keyword evidence="4" id="KW-1185">Reference proteome</keyword>
<dbReference type="EMBL" id="JAMOIM010000002">
    <property type="protein sequence ID" value="MCW6507113.1"/>
    <property type="molecule type" value="Genomic_DNA"/>
</dbReference>
<reference evidence="3" key="1">
    <citation type="submission" date="2022-05" db="EMBL/GenBank/DDBJ databases">
        <authorList>
            <person name="Pankratov T."/>
        </authorList>
    </citation>
    <scope>NUCLEOTIDE SEQUENCE</scope>
    <source>
        <strain evidence="3">BP6-180914</strain>
    </source>
</reference>
<accession>A0AA42CH13</accession>
<evidence type="ECO:0000256" key="1">
    <source>
        <dbReference type="ARBA" id="ARBA00038310"/>
    </source>
</evidence>
<dbReference type="Proteomes" id="UP001165667">
    <property type="component" value="Unassembled WGS sequence"/>
</dbReference>
<evidence type="ECO:0000313" key="4">
    <source>
        <dbReference type="Proteomes" id="UP001165667"/>
    </source>
</evidence>
<feature type="domain" description="Amidohydrolase-related" evidence="2">
    <location>
        <begin position="4"/>
        <end position="280"/>
    </location>
</feature>
<evidence type="ECO:0000259" key="2">
    <source>
        <dbReference type="Pfam" id="PF04909"/>
    </source>
</evidence>
<dbReference type="PANTHER" id="PTHR43569">
    <property type="entry name" value="AMIDOHYDROLASE"/>
    <property type="match status" value="1"/>
</dbReference>
<dbReference type="RefSeq" id="WP_282583809.1">
    <property type="nucleotide sequence ID" value="NZ_JAMOIM010000002.1"/>
</dbReference>
<evidence type="ECO:0000313" key="3">
    <source>
        <dbReference type="EMBL" id="MCW6507113.1"/>
    </source>
</evidence>
<comment type="similarity">
    <text evidence="1">Belongs to the metallo-dependent hydrolases superfamily.</text>
</comment>
<dbReference type="PANTHER" id="PTHR43569:SF2">
    <property type="entry name" value="AMIDOHYDROLASE-RELATED DOMAIN-CONTAINING PROTEIN"/>
    <property type="match status" value="1"/>
</dbReference>
<dbReference type="InterPro" id="IPR006680">
    <property type="entry name" value="Amidohydro-rel"/>
</dbReference>
<dbReference type="Pfam" id="PF04909">
    <property type="entry name" value="Amidohydro_2"/>
    <property type="match status" value="1"/>
</dbReference>
<dbReference type="SUPFAM" id="SSF51556">
    <property type="entry name" value="Metallo-dependent hydrolases"/>
    <property type="match status" value="1"/>
</dbReference>
<dbReference type="AlphaFoldDB" id="A0AA42CH13"/>
<protein>
    <submittedName>
        <fullName evidence="3">Amidohydrolase family protein</fullName>
    </submittedName>
</protein>